<evidence type="ECO:0000256" key="1">
    <source>
        <dbReference type="SAM" id="MobiDB-lite"/>
    </source>
</evidence>
<reference evidence="2 3" key="1">
    <citation type="submission" date="2016-06" db="EMBL/GenBank/DDBJ databases">
        <title>Comparative genomics of the ectomycorrhizal sister species Rhizopogon vinicolor and Rhizopogon vesiculosus (Basidiomycota: Boletales) reveals a divergence of the mating type B locus.</title>
        <authorList>
            <consortium name="DOE Joint Genome Institute"/>
            <person name="Mujic A.B."/>
            <person name="Kuo A."/>
            <person name="Tritt A."/>
            <person name="Lipzen A."/>
            <person name="Chen C."/>
            <person name="Johnson J."/>
            <person name="Sharma A."/>
            <person name="Barry K."/>
            <person name="Grigoriev I.V."/>
            <person name="Spatafora J.W."/>
        </authorList>
    </citation>
    <scope>NUCLEOTIDE SEQUENCE [LARGE SCALE GENOMIC DNA]</scope>
    <source>
        <strain evidence="2 3">AM-OR11-026</strain>
    </source>
</reference>
<dbReference type="Proteomes" id="UP000092154">
    <property type="component" value="Unassembled WGS sequence"/>
</dbReference>
<dbReference type="InParanoid" id="A0A1B7N0K4"/>
<evidence type="ECO:0000313" key="3">
    <source>
        <dbReference type="Proteomes" id="UP000092154"/>
    </source>
</evidence>
<dbReference type="EMBL" id="KV448299">
    <property type="protein sequence ID" value="OAX38352.1"/>
    <property type="molecule type" value="Genomic_DNA"/>
</dbReference>
<protein>
    <submittedName>
        <fullName evidence="2">Uncharacterized protein</fullName>
    </submittedName>
</protein>
<feature type="compositionally biased region" description="Basic residues" evidence="1">
    <location>
        <begin position="1"/>
        <end position="11"/>
    </location>
</feature>
<proteinExistence type="predicted"/>
<name>A0A1B7N0K4_9AGAM</name>
<dbReference type="AlphaFoldDB" id="A0A1B7N0K4"/>
<keyword evidence="3" id="KW-1185">Reference proteome</keyword>
<gene>
    <name evidence="2" type="ORF">K503DRAFT_770555</name>
</gene>
<evidence type="ECO:0000313" key="2">
    <source>
        <dbReference type="EMBL" id="OAX38352.1"/>
    </source>
</evidence>
<organism evidence="2 3">
    <name type="scientific">Rhizopogon vinicolor AM-OR11-026</name>
    <dbReference type="NCBI Taxonomy" id="1314800"/>
    <lineage>
        <taxon>Eukaryota</taxon>
        <taxon>Fungi</taxon>
        <taxon>Dikarya</taxon>
        <taxon>Basidiomycota</taxon>
        <taxon>Agaricomycotina</taxon>
        <taxon>Agaricomycetes</taxon>
        <taxon>Agaricomycetidae</taxon>
        <taxon>Boletales</taxon>
        <taxon>Suillineae</taxon>
        <taxon>Rhizopogonaceae</taxon>
        <taxon>Rhizopogon</taxon>
    </lineage>
</organism>
<accession>A0A1B7N0K4</accession>
<sequence length="79" mass="9257">MFCIHSHHLRRSSTASQPRQTDRQNSRSPPTTITYKEREPRTVPSAYPTSPHTNYAFLLPLHCRCFDSIYVFTVLTIYK</sequence>
<feature type="region of interest" description="Disordered" evidence="1">
    <location>
        <begin position="1"/>
        <end position="47"/>
    </location>
</feature>